<accession>A0ABT3ZI92</accession>
<keyword evidence="4" id="KW-0408">Iron</keyword>
<evidence type="ECO:0000259" key="6">
    <source>
        <dbReference type="PROSITE" id="PS51296"/>
    </source>
</evidence>
<dbReference type="GO" id="GO:0051213">
    <property type="term" value="F:dioxygenase activity"/>
    <property type="evidence" value="ECO:0007669"/>
    <property type="project" value="UniProtKB-KW"/>
</dbReference>
<dbReference type="Proteomes" id="UP001082899">
    <property type="component" value="Unassembled WGS sequence"/>
</dbReference>
<evidence type="ECO:0000256" key="5">
    <source>
        <dbReference type="ARBA" id="ARBA00023014"/>
    </source>
</evidence>
<evidence type="ECO:0000256" key="2">
    <source>
        <dbReference type="ARBA" id="ARBA00022723"/>
    </source>
</evidence>
<dbReference type="PROSITE" id="PS51296">
    <property type="entry name" value="RIESKE"/>
    <property type="match status" value="1"/>
</dbReference>
<proteinExistence type="predicted"/>
<dbReference type="Gene3D" id="3.90.380.10">
    <property type="entry name" value="Naphthalene 1,2-dioxygenase Alpha Subunit, Chain A, domain 1"/>
    <property type="match status" value="1"/>
</dbReference>
<dbReference type="SUPFAM" id="SSF55961">
    <property type="entry name" value="Bet v1-like"/>
    <property type="match status" value="1"/>
</dbReference>
<keyword evidence="7" id="KW-0223">Dioxygenase</keyword>
<evidence type="ECO:0000256" key="1">
    <source>
        <dbReference type="ARBA" id="ARBA00022714"/>
    </source>
</evidence>
<dbReference type="PANTHER" id="PTHR21266">
    <property type="entry name" value="IRON-SULFUR DOMAIN CONTAINING PROTEIN"/>
    <property type="match status" value="1"/>
</dbReference>
<dbReference type="Pfam" id="PF19112">
    <property type="entry name" value="VanA_C"/>
    <property type="match status" value="1"/>
</dbReference>
<dbReference type="PANTHER" id="PTHR21266:SF57">
    <property type="entry name" value="3-CHLOROBENZOATE-3,4-DIOXYGENASE"/>
    <property type="match status" value="1"/>
</dbReference>
<dbReference type="InterPro" id="IPR050584">
    <property type="entry name" value="Cholesterol_7-desaturase"/>
</dbReference>
<dbReference type="EMBL" id="JAPMXC010000001">
    <property type="protein sequence ID" value="MCY0386241.1"/>
    <property type="molecule type" value="Genomic_DNA"/>
</dbReference>
<dbReference type="RefSeq" id="WP_267845563.1">
    <property type="nucleotide sequence ID" value="NZ_JAPMXC010000001.1"/>
</dbReference>
<dbReference type="InterPro" id="IPR017941">
    <property type="entry name" value="Rieske_2Fe-2S"/>
</dbReference>
<keyword evidence="8" id="KW-1185">Reference proteome</keyword>
<dbReference type="InterPro" id="IPR044043">
    <property type="entry name" value="VanA_C_cat"/>
</dbReference>
<keyword evidence="1" id="KW-0001">2Fe-2S</keyword>
<keyword evidence="2" id="KW-0479">Metal-binding</keyword>
<sequence>MNAMLSPPPNNSFDEQDWRLLATHWYPIALSGSILEAPVAATLLDEPLVIYRVNGELVVARDVCPHRGVPLSLGTHDGQGVVCRYHGLRFGAEGRCNRVPSSPNTAIPGKLNLRCYPAVERYGLIWTSIGAPLAPDVAVVPVIPEMPHWDEAGFQQIVCPTVDIGGFAGRQMEGFLDVAHFGWVHTDTFGDPDNTEVPAYATTETDVGFQAEYRSFVGNYPIGVTQRGQEGFEWLRHFQVHLPFTATLTIHFPDNARLVIMNAASPVSSRKTRLFAPIARNFDTDQPVAAVHEFNLRVFEEDRLVVESQKPEWLPLDPALEAHIPADRSSLAYRKGLRRLGLSPRFAA</sequence>
<evidence type="ECO:0000313" key="8">
    <source>
        <dbReference type="Proteomes" id="UP001082899"/>
    </source>
</evidence>
<evidence type="ECO:0000256" key="3">
    <source>
        <dbReference type="ARBA" id="ARBA00023002"/>
    </source>
</evidence>
<organism evidence="7 8">
    <name type="scientific">Robbsia betulipollinis</name>
    <dbReference type="NCBI Taxonomy" id="2981849"/>
    <lineage>
        <taxon>Bacteria</taxon>
        <taxon>Pseudomonadati</taxon>
        <taxon>Pseudomonadota</taxon>
        <taxon>Betaproteobacteria</taxon>
        <taxon>Burkholderiales</taxon>
        <taxon>Burkholderiaceae</taxon>
        <taxon>Robbsia</taxon>
    </lineage>
</organism>
<dbReference type="Gene3D" id="2.102.10.10">
    <property type="entry name" value="Rieske [2Fe-2S] iron-sulphur domain"/>
    <property type="match status" value="1"/>
</dbReference>
<feature type="domain" description="Rieske" evidence="6">
    <location>
        <begin position="25"/>
        <end position="127"/>
    </location>
</feature>
<gene>
    <name evidence="7" type="ORF">OVY01_03055</name>
</gene>
<reference evidence="7" key="1">
    <citation type="submission" date="2022-11" db="EMBL/GenBank/DDBJ databases">
        <title>Robbsia betulipollinis sp. nov., isolated from pollen of birch (Betula pendula).</title>
        <authorList>
            <person name="Shi H."/>
            <person name="Ambika Manirajan B."/>
            <person name="Ratering S."/>
            <person name="Geissler-Plaum R."/>
            <person name="Schnell S."/>
        </authorList>
    </citation>
    <scope>NUCLEOTIDE SEQUENCE</scope>
    <source>
        <strain evidence="7">Bb-Pol-6</strain>
    </source>
</reference>
<evidence type="ECO:0000313" key="7">
    <source>
        <dbReference type="EMBL" id="MCY0386241.1"/>
    </source>
</evidence>
<name>A0ABT3ZI92_9BURK</name>
<comment type="caution">
    <text evidence="7">The sequence shown here is derived from an EMBL/GenBank/DDBJ whole genome shotgun (WGS) entry which is preliminary data.</text>
</comment>
<protein>
    <submittedName>
        <fullName evidence="7">Aromatic ring-hydroxylating dioxygenase subunit alpha</fullName>
    </submittedName>
</protein>
<keyword evidence="3" id="KW-0560">Oxidoreductase</keyword>
<dbReference type="InterPro" id="IPR036922">
    <property type="entry name" value="Rieske_2Fe-2S_sf"/>
</dbReference>
<keyword evidence="5" id="KW-0411">Iron-sulfur</keyword>
<evidence type="ECO:0000256" key="4">
    <source>
        <dbReference type="ARBA" id="ARBA00023004"/>
    </source>
</evidence>
<dbReference type="SUPFAM" id="SSF50022">
    <property type="entry name" value="ISP domain"/>
    <property type="match status" value="1"/>
</dbReference>
<dbReference type="Pfam" id="PF00355">
    <property type="entry name" value="Rieske"/>
    <property type="match status" value="1"/>
</dbReference>